<evidence type="ECO:0000256" key="1">
    <source>
        <dbReference type="SAM" id="Coils"/>
    </source>
</evidence>
<dbReference type="AlphaFoldDB" id="A0A9P0PBM6"/>
<sequence length="172" mass="20026">MDKDKENSSKNDTKDDFEASLSLINYYREENAKMVAVLEKTGLAEAERSLYSKSLQNMVESICKEENKYARTTTNMSRAEMIRKHSNYVSKIRICIRMYSNLNNVLLKEISFMRGKIQKSKETVSDLNVSLEKLQQLEQTSIKYEAEVSKFEFQLYTIKKLYQVATNRVTTA</sequence>
<comment type="caution">
    <text evidence="2">The sequence shown here is derived from an EMBL/GenBank/DDBJ whole genome shotgun (WGS) entry which is preliminary data.</text>
</comment>
<evidence type="ECO:0000313" key="2">
    <source>
        <dbReference type="EMBL" id="CAH1976827.1"/>
    </source>
</evidence>
<evidence type="ECO:0000313" key="3">
    <source>
        <dbReference type="Proteomes" id="UP001152888"/>
    </source>
</evidence>
<proteinExistence type="predicted"/>
<protein>
    <submittedName>
        <fullName evidence="2">Uncharacterized protein</fullName>
    </submittedName>
</protein>
<reference evidence="2" key="1">
    <citation type="submission" date="2022-03" db="EMBL/GenBank/DDBJ databases">
        <authorList>
            <person name="Sayadi A."/>
        </authorList>
    </citation>
    <scope>NUCLEOTIDE SEQUENCE</scope>
</reference>
<keyword evidence="3" id="KW-1185">Reference proteome</keyword>
<gene>
    <name evidence="2" type="ORF">ACAOBT_LOCUS12337</name>
</gene>
<dbReference type="OrthoDB" id="6751537at2759"/>
<feature type="coiled-coil region" evidence="1">
    <location>
        <begin position="117"/>
        <end position="154"/>
    </location>
</feature>
<accession>A0A9P0PBM6</accession>
<name>A0A9P0PBM6_ACAOB</name>
<dbReference type="EMBL" id="CAKOFQ010006851">
    <property type="protein sequence ID" value="CAH1976827.1"/>
    <property type="molecule type" value="Genomic_DNA"/>
</dbReference>
<dbReference type="Proteomes" id="UP001152888">
    <property type="component" value="Unassembled WGS sequence"/>
</dbReference>
<keyword evidence="1" id="KW-0175">Coiled coil</keyword>
<organism evidence="2 3">
    <name type="scientific">Acanthoscelides obtectus</name>
    <name type="common">Bean weevil</name>
    <name type="synonym">Bruchus obtectus</name>
    <dbReference type="NCBI Taxonomy" id="200917"/>
    <lineage>
        <taxon>Eukaryota</taxon>
        <taxon>Metazoa</taxon>
        <taxon>Ecdysozoa</taxon>
        <taxon>Arthropoda</taxon>
        <taxon>Hexapoda</taxon>
        <taxon>Insecta</taxon>
        <taxon>Pterygota</taxon>
        <taxon>Neoptera</taxon>
        <taxon>Endopterygota</taxon>
        <taxon>Coleoptera</taxon>
        <taxon>Polyphaga</taxon>
        <taxon>Cucujiformia</taxon>
        <taxon>Chrysomeloidea</taxon>
        <taxon>Chrysomelidae</taxon>
        <taxon>Bruchinae</taxon>
        <taxon>Bruchini</taxon>
        <taxon>Acanthoscelides</taxon>
    </lineage>
</organism>